<gene>
    <name evidence="5" type="ORF">BN626_00918</name>
</gene>
<evidence type="ECO:0000256" key="1">
    <source>
        <dbReference type="ARBA" id="ARBA00022448"/>
    </source>
</evidence>
<accession>R6TY32</accession>
<dbReference type="GO" id="GO:0005524">
    <property type="term" value="F:ATP binding"/>
    <property type="evidence" value="ECO:0007669"/>
    <property type="project" value="UniProtKB-KW"/>
</dbReference>
<dbReference type="InterPro" id="IPR027417">
    <property type="entry name" value="P-loop_NTPase"/>
</dbReference>
<evidence type="ECO:0000259" key="4">
    <source>
        <dbReference type="Pfam" id="PF13304"/>
    </source>
</evidence>
<comment type="caution">
    <text evidence="5">The sequence shown here is derived from an EMBL/GenBank/DDBJ whole genome shotgun (WGS) entry which is preliminary data.</text>
</comment>
<name>R6TY32_9FIRM</name>
<dbReference type="PANTHER" id="PTHR42939:SF3">
    <property type="entry name" value="ABC TRANSPORTER ATP-BINDING COMPONENT"/>
    <property type="match status" value="1"/>
</dbReference>
<dbReference type="SUPFAM" id="SSF52540">
    <property type="entry name" value="P-loop containing nucleoside triphosphate hydrolases"/>
    <property type="match status" value="1"/>
</dbReference>
<evidence type="ECO:0000313" key="5">
    <source>
        <dbReference type="EMBL" id="CDC72826.1"/>
    </source>
</evidence>
<proteinExistence type="predicted"/>
<dbReference type="EMBL" id="CBFV010000049">
    <property type="protein sequence ID" value="CDC72826.1"/>
    <property type="molecule type" value="Genomic_DNA"/>
</dbReference>
<protein>
    <submittedName>
        <fullName evidence="5">ABC-type multidrug transport system ATPase component</fullName>
    </submittedName>
</protein>
<dbReference type="GO" id="GO:0016887">
    <property type="term" value="F:ATP hydrolysis activity"/>
    <property type="evidence" value="ECO:0007669"/>
    <property type="project" value="InterPro"/>
</dbReference>
<sequence>MFDDFSAEDFHRYCEELAIFSHGSIDMKKANSSFSDGMKMKLMLAGVMARKTDLLLLDEPASPLDPLMRDKLCQMIGEYIHEGNGKRSVFFSTHNISDMENITDYAIIMENGQIVEQGFVEDLKEKYILIKGDAADTEAAGKVLYSMTKNPYGFEGICLAENIDKLAGLNVTKEIPTLYQISVAVMKNNTKIVMR</sequence>
<keyword evidence="2" id="KW-0547">Nucleotide-binding</keyword>
<keyword evidence="3" id="KW-0067">ATP-binding</keyword>
<dbReference type="AlphaFoldDB" id="R6TY32"/>
<dbReference type="Gene3D" id="3.40.50.300">
    <property type="entry name" value="P-loop containing nucleotide triphosphate hydrolases"/>
    <property type="match status" value="1"/>
</dbReference>
<dbReference type="InterPro" id="IPR051782">
    <property type="entry name" value="ABC_Transporter_VariousFunc"/>
</dbReference>
<feature type="domain" description="ATPase AAA-type core" evidence="4">
    <location>
        <begin position="32"/>
        <end position="95"/>
    </location>
</feature>
<evidence type="ECO:0000313" key="6">
    <source>
        <dbReference type="Proteomes" id="UP000018162"/>
    </source>
</evidence>
<dbReference type="Pfam" id="PF13304">
    <property type="entry name" value="AAA_21"/>
    <property type="match status" value="1"/>
</dbReference>
<dbReference type="Proteomes" id="UP000018162">
    <property type="component" value="Unassembled WGS sequence"/>
</dbReference>
<reference evidence="5" key="1">
    <citation type="submission" date="2012-11" db="EMBL/GenBank/DDBJ databases">
        <title>Dependencies among metagenomic species, viruses, plasmids and units of genetic variation.</title>
        <authorList>
            <person name="Nielsen H.B."/>
            <person name="Almeida M."/>
            <person name="Juncker A.S."/>
            <person name="Rasmussen S."/>
            <person name="Li J."/>
            <person name="Sunagawa S."/>
            <person name="Plichta D."/>
            <person name="Gautier L."/>
            <person name="Le Chatelier E."/>
            <person name="Peletier E."/>
            <person name="Bonde I."/>
            <person name="Nielsen T."/>
            <person name="Manichanh C."/>
            <person name="Arumugam M."/>
            <person name="Batto J."/>
            <person name="Santos M.B.Q.D."/>
            <person name="Blom N."/>
            <person name="Borruel N."/>
            <person name="Burgdorf K.S."/>
            <person name="Boumezbeur F."/>
            <person name="Casellas F."/>
            <person name="Dore J."/>
            <person name="Guarner F."/>
            <person name="Hansen T."/>
            <person name="Hildebrand F."/>
            <person name="Kaas R.S."/>
            <person name="Kennedy S."/>
            <person name="Kristiansen K."/>
            <person name="Kultima J.R."/>
            <person name="Leonard P."/>
            <person name="Levenez F."/>
            <person name="Lund O."/>
            <person name="Moumen B."/>
            <person name="Le Paslier D."/>
            <person name="Pons N."/>
            <person name="Pedersen O."/>
            <person name="Prifti E."/>
            <person name="Qin J."/>
            <person name="Raes J."/>
            <person name="Tap J."/>
            <person name="Tims S."/>
            <person name="Ussery D.W."/>
            <person name="Yamada T."/>
            <person name="MetaHit consortium"/>
            <person name="Renault P."/>
            <person name="Sicheritz-Ponten T."/>
            <person name="Bork P."/>
            <person name="Wang J."/>
            <person name="Brunak S."/>
            <person name="Ehrlich S.D."/>
        </authorList>
    </citation>
    <scope>NUCLEOTIDE SEQUENCE [LARGE SCALE GENOMIC DNA]</scope>
</reference>
<dbReference type="InterPro" id="IPR003959">
    <property type="entry name" value="ATPase_AAA_core"/>
</dbReference>
<keyword evidence="1" id="KW-0813">Transport</keyword>
<evidence type="ECO:0000256" key="2">
    <source>
        <dbReference type="ARBA" id="ARBA00022741"/>
    </source>
</evidence>
<organism evidence="5 6">
    <name type="scientific">Agathobacter rectalis CAG:36</name>
    <dbReference type="NCBI Taxonomy" id="1263079"/>
    <lineage>
        <taxon>Bacteria</taxon>
        <taxon>Bacillati</taxon>
        <taxon>Bacillota</taxon>
        <taxon>Clostridia</taxon>
        <taxon>Lachnospirales</taxon>
        <taxon>Lachnospiraceae</taxon>
        <taxon>Agathobacter</taxon>
    </lineage>
</organism>
<evidence type="ECO:0000256" key="3">
    <source>
        <dbReference type="ARBA" id="ARBA00022840"/>
    </source>
</evidence>
<dbReference type="PANTHER" id="PTHR42939">
    <property type="entry name" value="ABC TRANSPORTER ATP-BINDING PROTEIN ALBC-RELATED"/>
    <property type="match status" value="1"/>
</dbReference>